<keyword evidence="6" id="KW-0255">Endonuclease</keyword>
<proteinExistence type="predicted"/>
<dbReference type="InterPro" id="IPR003611">
    <property type="entry name" value="NUMOD3"/>
</dbReference>
<protein>
    <submittedName>
        <fullName evidence="6">GrpIintron_endo, group I intron endonuclease</fullName>
    </submittedName>
</protein>
<name>A0A6J5QI83_9CAUD</name>
<keyword evidence="6" id="KW-0540">Nuclease</keyword>
<sequence length="174" mass="19955">MFYTIYKTTNLINNRYYIGKHKTKNVNDSYMGSGKLLKWAIEKYGIENFSKEILFVFDNEEDMNKKEKELVVLSEETYNLCKGGNGGFGYINNSDIIKFKGKTHTDSTKQKIREKRIGVTNFIPNEETKLKISNSKLGKSTALKGSSQSEEHKKKLSEATKAYWAKKRNAGLTQ</sequence>
<dbReference type="Gene3D" id="3.40.1440.10">
    <property type="entry name" value="GIY-YIG endonuclease"/>
    <property type="match status" value="1"/>
</dbReference>
<dbReference type="CDD" id="cd10444">
    <property type="entry name" value="GIY-YIG_SegABCDEFG"/>
    <property type="match status" value="1"/>
</dbReference>
<reference evidence="6" key="1">
    <citation type="submission" date="2020-05" db="EMBL/GenBank/DDBJ databases">
        <authorList>
            <person name="Chiriac C."/>
            <person name="Salcher M."/>
            <person name="Ghai R."/>
            <person name="Kavagutti S V."/>
        </authorList>
    </citation>
    <scope>NUCLEOTIDE SEQUENCE</scope>
</reference>
<comment type="cofactor">
    <cofactor evidence="1">
        <name>Mg(2+)</name>
        <dbReference type="ChEBI" id="CHEBI:18420"/>
    </cofactor>
</comment>
<dbReference type="SMART" id="SM00496">
    <property type="entry name" value="IENR2"/>
    <property type="match status" value="3"/>
</dbReference>
<feature type="compositionally biased region" description="Basic and acidic residues" evidence="4">
    <location>
        <begin position="149"/>
        <end position="158"/>
    </location>
</feature>
<dbReference type="InterPro" id="IPR000305">
    <property type="entry name" value="GIY-YIG_endonuc"/>
</dbReference>
<comment type="similarity">
    <text evidence="2">To endonucleases of group I introns of fungi and phage.</text>
</comment>
<gene>
    <name evidence="6" type="ORF">UFOVP1071_139</name>
</gene>
<dbReference type="SMART" id="SM00465">
    <property type="entry name" value="GIYc"/>
    <property type="match status" value="1"/>
</dbReference>
<dbReference type="PROSITE" id="PS50164">
    <property type="entry name" value="GIY_YIG"/>
    <property type="match status" value="1"/>
</dbReference>
<dbReference type="GO" id="GO:0004519">
    <property type="term" value="F:endonuclease activity"/>
    <property type="evidence" value="ECO:0007669"/>
    <property type="project" value="UniProtKB-KW"/>
</dbReference>
<dbReference type="SUPFAM" id="SSF82771">
    <property type="entry name" value="GIY-YIG endonuclease"/>
    <property type="match status" value="1"/>
</dbReference>
<evidence type="ECO:0000259" key="5">
    <source>
        <dbReference type="PROSITE" id="PS50164"/>
    </source>
</evidence>
<evidence type="ECO:0000256" key="2">
    <source>
        <dbReference type="ARBA" id="ARBA00010045"/>
    </source>
</evidence>
<dbReference type="InterPro" id="IPR035901">
    <property type="entry name" value="GIY-YIG_endonuc_sf"/>
</dbReference>
<organism evidence="6">
    <name type="scientific">uncultured Caudovirales phage</name>
    <dbReference type="NCBI Taxonomy" id="2100421"/>
    <lineage>
        <taxon>Viruses</taxon>
        <taxon>Duplodnaviria</taxon>
        <taxon>Heunggongvirae</taxon>
        <taxon>Uroviricota</taxon>
        <taxon>Caudoviricetes</taxon>
        <taxon>Peduoviridae</taxon>
        <taxon>Maltschvirus</taxon>
        <taxon>Maltschvirus maltsch</taxon>
    </lineage>
</organism>
<evidence type="ECO:0000256" key="1">
    <source>
        <dbReference type="ARBA" id="ARBA00001946"/>
    </source>
</evidence>
<dbReference type="EMBL" id="LR797022">
    <property type="protein sequence ID" value="CAB4182086.1"/>
    <property type="molecule type" value="Genomic_DNA"/>
</dbReference>
<evidence type="ECO:0000256" key="4">
    <source>
        <dbReference type="SAM" id="MobiDB-lite"/>
    </source>
</evidence>
<feature type="domain" description="GIY-YIG" evidence="5">
    <location>
        <begin position="1"/>
        <end position="80"/>
    </location>
</feature>
<feature type="region of interest" description="Disordered" evidence="4">
    <location>
        <begin position="138"/>
        <end position="162"/>
    </location>
</feature>
<dbReference type="Pfam" id="PF07460">
    <property type="entry name" value="NUMOD3"/>
    <property type="match status" value="2"/>
</dbReference>
<evidence type="ECO:0000313" key="6">
    <source>
        <dbReference type="EMBL" id="CAB4182086.1"/>
    </source>
</evidence>
<dbReference type="GO" id="GO:0003677">
    <property type="term" value="F:DNA binding"/>
    <property type="evidence" value="ECO:0007669"/>
    <property type="project" value="InterPro"/>
</dbReference>
<keyword evidence="6" id="KW-0378">Hydrolase</keyword>
<feature type="compositionally biased region" description="Polar residues" evidence="4">
    <location>
        <begin position="138"/>
        <end position="148"/>
    </location>
</feature>
<keyword evidence="3" id="KW-0460">Magnesium</keyword>
<evidence type="ECO:0000256" key="3">
    <source>
        <dbReference type="ARBA" id="ARBA00022842"/>
    </source>
</evidence>
<accession>A0A6J5QI83</accession>